<feature type="transmembrane region" description="Helical" evidence="6">
    <location>
        <begin position="36"/>
        <end position="54"/>
    </location>
</feature>
<keyword evidence="5 6" id="KW-0472">Membrane</keyword>
<dbReference type="InterPro" id="IPR005598">
    <property type="entry name" value="ATP_synth_I"/>
</dbReference>
<dbReference type="OrthoDB" id="5397122at2"/>
<feature type="transmembrane region" description="Helical" evidence="6">
    <location>
        <begin position="12"/>
        <end position="30"/>
    </location>
</feature>
<evidence type="ECO:0000256" key="6">
    <source>
        <dbReference type="SAM" id="Phobius"/>
    </source>
</evidence>
<accession>A0A1H7Z4X8</accession>
<dbReference type="RefSeq" id="WP_093884068.1">
    <property type="nucleotide sequence ID" value="NZ_FOBS01000020.1"/>
</dbReference>
<dbReference type="Pfam" id="PF03899">
    <property type="entry name" value="ATP-synt_I"/>
    <property type="match status" value="1"/>
</dbReference>
<keyword evidence="2" id="KW-1003">Cell membrane</keyword>
<dbReference type="AlphaFoldDB" id="A0A1H7Z4X8"/>
<evidence type="ECO:0000313" key="7">
    <source>
        <dbReference type="EMBL" id="SEM53335.1"/>
    </source>
</evidence>
<dbReference type="GO" id="GO:0005886">
    <property type="term" value="C:plasma membrane"/>
    <property type="evidence" value="ECO:0007669"/>
    <property type="project" value="UniProtKB-SubCell"/>
</dbReference>
<gene>
    <name evidence="7" type="ORF">SAMN04489760_12034</name>
</gene>
<evidence type="ECO:0000313" key="8">
    <source>
        <dbReference type="Proteomes" id="UP000198744"/>
    </source>
</evidence>
<name>A0A1H7Z4X8_9BACT</name>
<dbReference type="EMBL" id="FOBS01000020">
    <property type="protein sequence ID" value="SEM53335.1"/>
    <property type="molecule type" value="Genomic_DNA"/>
</dbReference>
<keyword evidence="8" id="KW-1185">Reference proteome</keyword>
<organism evidence="7 8">
    <name type="scientific">Syntrophus gentianae</name>
    <dbReference type="NCBI Taxonomy" id="43775"/>
    <lineage>
        <taxon>Bacteria</taxon>
        <taxon>Pseudomonadati</taxon>
        <taxon>Thermodesulfobacteriota</taxon>
        <taxon>Syntrophia</taxon>
        <taxon>Syntrophales</taxon>
        <taxon>Syntrophaceae</taxon>
        <taxon>Syntrophus</taxon>
    </lineage>
</organism>
<keyword evidence="4 6" id="KW-1133">Transmembrane helix</keyword>
<evidence type="ECO:0000256" key="4">
    <source>
        <dbReference type="ARBA" id="ARBA00022989"/>
    </source>
</evidence>
<comment type="subcellular location">
    <subcellularLocation>
        <location evidence="1">Cell membrane</location>
        <topology evidence="1">Multi-pass membrane protein</topology>
    </subcellularLocation>
</comment>
<feature type="transmembrane region" description="Helical" evidence="6">
    <location>
        <begin position="100"/>
        <end position="121"/>
    </location>
</feature>
<evidence type="ECO:0000256" key="5">
    <source>
        <dbReference type="ARBA" id="ARBA00023136"/>
    </source>
</evidence>
<dbReference type="STRING" id="43775.SAMN04489760_12034"/>
<reference evidence="7 8" key="1">
    <citation type="submission" date="2016-10" db="EMBL/GenBank/DDBJ databases">
        <authorList>
            <person name="de Groot N.N."/>
        </authorList>
    </citation>
    <scope>NUCLEOTIDE SEQUENCE [LARGE SCALE GENOMIC DNA]</scope>
    <source>
        <strain evidence="7 8">DSM 8423</strain>
    </source>
</reference>
<evidence type="ECO:0000256" key="1">
    <source>
        <dbReference type="ARBA" id="ARBA00004651"/>
    </source>
</evidence>
<feature type="transmembrane region" description="Helical" evidence="6">
    <location>
        <begin position="74"/>
        <end position="94"/>
    </location>
</feature>
<proteinExistence type="predicted"/>
<dbReference type="Proteomes" id="UP000198744">
    <property type="component" value="Unassembled WGS sequence"/>
</dbReference>
<evidence type="ECO:0000256" key="3">
    <source>
        <dbReference type="ARBA" id="ARBA00022692"/>
    </source>
</evidence>
<protein>
    <submittedName>
        <fullName evidence="7">ATP synthase I chain</fullName>
    </submittedName>
</protein>
<keyword evidence="3 6" id="KW-0812">Transmembrane</keyword>
<sequence length="130" mass="14707">MDPIEKAPLQRKLEITNWVVLGLLILGSTILQSFHFSLGVLLGGLISIVNFYWLHQNLRNTFQRLMDGSKSSILLKYCVRLAVTAVILYLIIAYRIADVLGLLLGLSIVVINMVFTVIMTFHKKNFEEVS</sequence>
<evidence type="ECO:0000256" key="2">
    <source>
        <dbReference type="ARBA" id="ARBA00022475"/>
    </source>
</evidence>